<proteinExistence type="inferred from homology"/>
<keyword evidence="3" id="KW-0812">Transmembrane</keyword>
<protein>
    <recommendedName>
        <fullName evidence="12">CDP-diacylglycerol--inositol 3-phosphatidyltransferase</fullName>
    </recommendedName>
</protein>
<feature type="compositionally biased region" description="Acidic residues" evidence="9">
    <location>
        <begin position="316"/>
        <end position="326"/>
    </location>
</feature>
<evidence type="ECO:0000256" key="9">
    <source>
        <dbReference type="SAM" id="MobiDB-lite"/>
    </source>
</evidence>
<dbReference type="GO" id="GO:0016780">
    <property type="term" value="F:phosphotransferase activity, for other substituted phosphate groups"/>
    <property type="evidence" value="ECO:0007669"/>
    <property type="project" value="InterPro"/>
</dbReference>
<dbReference type="PROSITE" id="PS00379">
    <property type="entry name" value="CDP_ALCOHOL_P_TRANSF"/>
    <property type="match status" value="1"/>
</dbReference>
<keyword evidence="7" id="KW-1208">Phospholipid metabolism</keyword>
<name>A0A9W6BVF4_9CHLO</name>
<evidence type="ECO:0000256" key="4">
    <source>
        <dbReference type="ARBA" id="ARBA00022989"/>
    </source>
</evidence>
<sequence length="326" mass="33740">MLRRQSKPRAFRSRDQRSLCTLPKGPAKPAMIFRVAFSKPKAKSPNHCHVVPTAASKSTVDSSNLQTDLTRRPRPSALAIALYVPNLVCYGRLVLLAAAALVAASRPAAAVSLILLNFILDGVDGAVARRLGQTSAFGSFLDVAVDLASRGLVWSWAAPGGFGAAVLLLESLTFVCTHAASGPAWKDPLHFSTAPRWARSVMANGFRTPPGCWAVAGLMGCPLWMWAHRVMPGSPWSSPLLGAVLVSGRLLAAAVEVWVVGRHLGMLLTRDAQAAAERAAAAAAGEVAAAAAAADANAGSGQAAMGGVVECPAGPSEEEGPDGGVR</sequence>
<comment type="similarity">
    <text evidence="8">Belongs to the CDP-alcohol phosphatidyltransferase class-I family.</text>
</comment>
<evidence type="ECO:0000256" key="1">
    <source>
        <dbReference type="ARBA" id="ARBA00004141"/>
    </source>
</evidence>
<gene>
    <name evidence="10" type="primary">PLESTMB000374</name>
    <name evidence="10" type="ORF">PLESTB_001390200</name>
</gene>
<dbReference type="PANTHER" id="PTHR15362:SF13">
    <property type="entry name" value="SI:CH1073-145M9.1"/>
    <property type="match status" value="1"/>
</dbReference>
<dbReference type="Gene3D" id="1.20.120.1760">
    <property type="match status" value="1"/>
</dbReference>
<keyword evidence="2 8" id="KW-0808">Transferase</keyword>
<evidence type="ECO:0000256" key="5">
    <source>
        <dbReference type="ARBA" id="ARBA00023098"/>
    </source>
</evidence>
<feature type="region of interest" description="Disordered" evidence="9">
    <location>
        <begin position="302"/>
        <end position="326"/>
    </location>
</feature>
<dbReference type="Proteomes" id="UP001165080">
    <property type="component" value="Unassembled WGS sequence"/>
</dbReference>
<dbReference type="GO" id="GO:0016020">
    <property type="term" value="C:membrane"/>
    <property type="evidence" value="ECO:0007669"/>
    <property type="project" value="UniProtKB-SubCell"/>
</dbReference>
<keyword evidence="6" id="KW-0472">Membrane</keyword>
<evidence type="ECO:0000256" key="3">
    <source>
        <dbReference type="ARBA" id="ARBA00022692"/>
    </source>
</evidence>
<organism evidence="10 11">
    <name type="scientific">Pleodorina starrii</name>
    <dbReference type="NCBI Taxonomy" id="330485"/>
    <lineage>
        <taxon>Eukaryota</taxon>
        <taxon>Viridiplantae</taxon>
        <taxon>Chlorophyta</taxon>
        <taxon>core chlorophytes</taxon>
        <taxon>Chlorophyceae</taxon>
        <taxon>CS clade</taxon>
        <taxon>Chlamydomonadales</taxon>
        <taxon>Volvocaceae</taxon>
        <taxon>Pleodorina</taxon>
    </lineage>
</organism>
<evidence type="ECO:0000256" key="2">
    <source>
        <dbReference type="ARBA" id="ARBA00022679"/>
    </source>
</evidence>
<keyword evidence="5" id="KW-0443">Lipid metabolism</keyword>
<dbReference type="EMBL" id="BRXU01000024">
    <property type="protein sequence ID" value="GLC58690.1"/>
    <property type="molecule type" value="Genomic_DNA"/>
</dbReference>
<evidence type="ECO:0000256" key="8">
    <source>
        <dbReference type="RuleBase" id="RU003750"/>
    </source>
</evidence>
<evidence type="ECO:0000256" key="7">
    <source>
        <dbReference type="ARBA" id="ARBA00023264"/>
    </source>
</evidence>
<keyword evidence="4" id="KW-1133">Transmembrane helix</keyword>
<accession>A0A9W6BVF4</accession>
<comment type="caution">
    <text evidence="10">The sequence shown here is derived from an EMBL/GenBank/DDBJ whole genome shotgun (WGS) entry which is preliminary data.</text>
</comment>
<dbReference type="InterPro" id="IPR043130">
    <property type="entry name" value="CDP-OH_PTrfase_TM_dom"/>
</dbReference>
<keyword evidence="11" id="KW-1185">Reference proteome</keyword>
<evidence type="ECO:0000256" key="6">
    <source>
        <dbReference type="ARBA" id="ARBA00023136"/>
    </source>
</evidence>
<evidence type="ECO:0000313" key="10">
    <source>
        <dbReference type="EMBL" id="GLC58690.1"/>
    </source>
</evidence>
<dbReference type="GO" id="GO:0008654">
    <property type="term" value="P:phospholipid biosynthetic process"/>
    <property type="evidence" value="ECO:0007669"/>
    <property type="project" value="InterPro"/>
</dbReference>
<reference evidence="10 11" key="1">
    <citation type="journal article" date="2023" name="Commun. Biol.">
        <title>Reorganization of the ancestral sex-determining regions during the evolution of trioecy in Pleodorina starrii.</title>
        <authorList>
            <person name="Takahashi K."/>
            <person name="Suzuki S."/>
            <person name="Kawai-Toyooka H."/>
            <person name="Yamamoto K."/>
            <person name="Hamaji T."/>
            <person name="Ootsuki R."/>
            <person name="Yamaguchi H."/>
            <person name="Kawachi M."/>
            <person name="Higashiyama T."/>
            <person name="Nozaki H."/>
        </authorList>
    </citation>
    <scope>NUCLEOTIDE SEQUENCE [LARGE SCALE GENOMIC DNA]</scope>
    <source>
        <strain evidence="10 11">NIES-4479</strain>
    </source>
</reference>
<dbReference type="Pfam" id="PF01066">
    <property type="entry name" value="CDP-OH_P_transf"/>
    <property type="match status" value="1"/>
</dbReference>
<evidence type="ECO:0008006" key="12">
    <source>
        <dbReference type="Google" id="ProtNLM"/>
    </source>
</evidence>
<evidence type="ECO:0000313" key="11">
    <source>
        <dbReference type="Proteomes" id="UP001165080"/>
    </source>
</evidence>
<comment type="subcellular location">
    <subcellularLocation>
        <location evidence="1">Membrane</location>
        <topology evidence="1">Multi-pass membrane protein</topology>
    </subcellularLocation>
</comment>
<dbReference type="InterPro" id="IPR000462">
    <property type="entry name" value="CDP-OH_P_trans"/>
</dbReference>
<dbReference type="PANTHER" id="PTHR15362">
    <property type="entry name" value="PHOSPHATIDYLINOSITOL SYNTHASE"/>
    <property type="match status" value="1"/>
</dbReference>
<dbReference type="InterPro" id="IPR048254">
    <property type="entry name" value="CDP_ALCOHOL_P_TRANSF_CS"/>
</dbReference>
<dbReference type="AlphaFoldDB" id="A0A9W6BVF4"/>